<accession>A0A1V4I2I9</accession>
<reference evidence="2 3" key="1">
    <citation type="submission" date="2017-02" db="EMBL/GenBank/DDBJ databases">
        <title>Genome sequence of the nitrite-oxidizing bacterium Nitrobacter vulgaris strain Ab1.</title>
        <authorList>
            <person name="Mellbye B.L."/>
            <person name="Davis E.W."/>
            <person name="Spieck E."/>
            <person name="Chang J.H."/>
            <person name="Bottomley P.J."/>
            <person name="Sayavedra-Soto L.A."/>
        </authorList>
    </citation>
    <scope>NUCLEOTIDE SEQUENCE [LARGE SCALE GENOMIC DNA]</scope>
    <source>
        <strain evidence="2 3">Ab1</strain>
    </source>
</reference>
<protein>
    <submittedName>
        <fullName evidence="2">Uncharacterized protein</fullName>
    </submittedName>
</protein>
<feature type="region of interest" description="Disordered" evidence="1">
    <location>
        <begin position="41"/>
        <end position="77"/>
    </location>
</feature>
<proteinExistence type="predicted"/>
<evidence type="ECO:0000256" key="1">
    <source>
        <dbReference type="SAM" id="MobiDB-lite"/>
    </source>
</evidence>
<sequence length="77" mass="8371">MVFRSGVRMRPILDLGGAGEFNIHAPARLPQPSLPQARFVRLDSDRPGPPDSQQRSRLGLRALQPCGKDRPALSAIG</sequence>
<dbReference type="Proteomes" id="UP000189940">
    <property type="component" value="Unassembled WGS sequence"/>
</dbReference>
<gene>
    <name evidence="2" type="ORF">B2M20_01385</name>
</gene>
<dbReference type="AlphaFoldDB" id="A0A1V4I2I9"/>
<comment type="caution">
    <text evidence="2">The sequence shown here is derived from an EMBL/GenBank/DDBJ whole genome shotgun (WGS) entry which is preliminary data.</text>
</comment>
<dbReference type="EMBL" id="MWPQ01000004">
    <property type="protein sequence ID" value="OPH84423.1"/>
    <property type="molecule type" value="Genomic_DNA"/>
</dbReference>
<organism evidence="2 3">
    <name type="scientific">Nitrobacter vulgaris</name>
    <dbReference type="NCBI Taxonomy" id="29421"/>
    <lineage>
        <taxon>Bacteria</taxon>
        <taxon>Pseudomonadati</taxon>
        <taxon>Pseudomonadota</taxon>
        <taxon>Alphaproteobacteria</taxon>
        <taxon>Hyphomicrobiales</taxon>
        <taxon>Nitrobacteraceae</taxon>
        <taxon>Nitrobacter</taxon>
    </lineage>
</organism>
<evidence type="ECO:0000313" key="3">
    <source>
        <dbReference type="Proteomes" id="UP000189940"/>
    </source>
</evidence>
<keyword evidence="3" id="KW-1185">Reference proteome</keyword>
<name>A0A1V4I2I9_NITVU</name>
<evidence type="ECO:0000313" key="2">
    <source>
        <dbReference type="EMBL" id="OPH84423.1"/>
    </source>
</evidence>